<dbReference type="SUPFAM" id="SSF55166">
    <property type="entry name" value="Hedgehog/DD-peptidase"/>
    <property type="match status" value="1"/>
</dbReference>
<dbReference type="Pfam" id="PF02557">
    <property type="entry name" value="VanY"/>
    <property type="match status" value="1"/>
</dbReference>
<dbReference type="InterPro" id="IPR009045">
    <property type="entry name" value="Zn_M74/Hedgehog-like"/>
</dbReference>
<dbReference type="PANTHER" id="PTHR34385:SF1">
    <property type="entry name" value="PEPTIDOGLYCAN L-ALANYL-D-GLUTAMATE ENDOPEPTIDASE CWLK"/>
    <property type="match status" value="1"/>
</dbReference>
<dbReference type="OrthoDB" id="9792074at2"/>
<dbReference type="GO" id="GO:0009046">
    <property type="term" value="F:zinc D-Ala-D-Ala carboxypeptidase activity"/>
    <property type="evidence" value="ECO:0007669"/>
    <property type="project" value="UniProtKB-EC"/>
</dbReference>
<keyword evidence="4" id="KW-0121">Carboxypeptidase</keyword>
<feature type="compositionally biased region" description="Low complexity" evidence="1">
    <location>
        <begin position="80"/>
        <end position="99"/>
    </location>
</feature>
<dbReference type="PANTHER" id="PTHR34385">
    <property type="entry name" value="D-ALANYL-D-ALANINE CARBOXYPEPTIDASE"/>
    <property type="match status" value="1"/>
</dbReference>
<proteinExistence type="predicted"/>
<name>A0A5P9Q5U7_9MICO</name>
<keyword evidence="4" id="KW-0645">Protease</keyword>
<organism evidence="4 5">
    <name type="scientific">Luteimicrobium xylanilyticum</name>
    <dbReference type="NCBI Taxonomy" id="1133546"/>
    <lineage>
        <taxon>Bacteria</taxon>
        <taxon>Bacillati</taxon>
        <taxon>Actinomycetota</taxon>
        <taxon>Actinomycetes</taxon>
        <taxon>Micrococcales</taxon>
        <taxon>Luteimicrobium</taxon>
    </lineage>
</organism>
<evidence type="ECO:0000256" key="2">
    <source>
        <dbReference type="SAM" id="Phobius"/>
    </source>
</evidence>
<keyword evidence="2" id="KW-0812">Transmembrane</keyword>
<dbReference type="KEGG" id="lxl:KDY119_00216"/>
<evidence type="ECO:0000259" key="3">
    <source>
        <dbReference type="Pfam" id="PF02557"/>
    </source>
</evidence>
<dbReference type="InterPro" id="IPR003709">
    <property type="entry name" value="VanY-like_core_dom"/>
</dbReference>
<keyword evidence="4" id="KW-0378">Hydrolase</keyword>
<feature type="transmembrane region" description="Helical" evidence="2">
    <location>
        <begin position="44"/>
        <end position="65"/>
    </location>
</feature>
<dbReference type="EC" id="3.4.17.14" evidence="4"/>
<sequence length="352" mass="37294">MTTTGRQRPAPPHVARAPRPAAVRRAEAAARAQQRRRSRRRRTFLVGAVVVLVVAALAVAVPALLGRDHGSAPQAGPSVAVASQPSATPTTAPAPTARDLATAAITTAWTDRWRGAKGFLGTASGPASCTGSEDDPTRCTQKFAGGTLVWRPAKGGTVTVAQTDDPATDLVIVNKQRPLDPRTFAPKKLVEVAGPNEVMRPEAAKALKSMFRAASKAGLPLVVHSAYRAYGVQASTYEGWVAAHGKKQADNESARPGYSEHQTGLAVDVLDASGSCGAMTCFGSTKQAAWVAKNAWRYGFVVRYPKGEEKTTGYVYEPWHVRYVGKKVAADVRATGAKTLEDFFGLSAARTY</sequence>
<evidence type="ECO:0000313" key="4">
    <source>
        <dbReference type="EMBL" id="QFU96729.1"/>
    </source>
</evidence>
<gene>
    <name evidence="4" type="primary">vanY</name>
    <name evidence="4" type="ORF">KDY119_00216</name>
</gene>
<feature type="domain" description="D-alanyl-D-alanine carboxypeptidase-like core" evidence="3">
    <location>
        <begin position="198"/>
        <end position="326"/>
    </location>
</feature>
<feature type="region of interest" description="Disordered" evidence="1">
    <location>
        <begin position="71"/>
        <end position="99"/>
    </location>
</feature>
<feature type="compositionally biased region" description="Low complexity" evidence="1">
    <location>
        <begin position="13"/>
        <end position="23"/>
    </location>
</feature>
<evidence type="ECO:0000313" key="5">
    <source>
        <dbReference type="Proteomes" id="UP000326702"/>
    </source>
</evidence>
<dbReference type="RefSeq" id="WP_153021816.1">
    <property type="nucleotide sequence ID" value="NZ_BAABIH010000013.1"/>
</dbReference>
<dbReference type="CDD" id="cd14852">
    <property type="entry name" value="LD-carboxypeptidase"/>
    <property type="match status" value="1"/>
</dbReference>
<dbReference type="InterPro" id="IPR058193">
    <property type="entry name" value="VanY/YodJ_core_dom"/>
</dbReference>
<accession>A0A5P9Q5U7</accession>
<keyword evidence="2" id="KW-1133">Transmembrane helix</keyword>
<dbReference type="InterPro" id="IPR052179">
    <property type="entry name" value="DD-CPase-like"/>
</dbReference>
<feature type="region of interest" description="Disordered" evidence="1">
    <location>
        <begin position="1"/>
        <end position="23"/>
    </location>
</feature>
<reference evidence="4 5" key="1">
    <citation type="submission" date="2019-10" db="EMBL/GenBank/DDBJ databases">
        <title>Genome sequence of Luteimicrobium xylanilyticum HY-24.</title>
        <authorList>
            <person name="Kim D.Y."/>
            <person name="Park H.-Y."/>
        </authorList>
    </citation>
    <scope>NUCLEOTIDE SEQUENCE [LARGE SCALE GENOMIC DNA]</scope>
    <source>
        <strain evidence="4 5">HY-24</strain>
    </source>
</reference>
<dbReference type="AlphaFoldDB" id="A0A5P9Q5U7"/>
<keyword evidence="5" id="KW-1185">Reference proteome</keyword>
<dbReference type="Gene3D" id="3.30.1380.10">
    <property type="match status" value="1"/>
</dbReference>
<protein>
    <submittedName>
        <fullName evidence="4">Zinc D-Ala-D-Ala carboxypeptidase</fullName>
        <ecNumber evidence="4">3.4.17.14</ecNumber>
    </submittedName>
</protein>
<dbReference type="GO" id="GO:0006508">
    <property type="term" value="P:proteolysis"/>
    <property type="evidence" value="ECO:0007669"/>
    <property type="project" value="InterPro"/>
</dbReference>
<dbReference type="Proteomes" id="UP000326702">
    <property type="component" value="Chromosome"/>
</dbReference>
<keyword evidence="2" id="KW-0472">Membrane</keyword>
<evidence type="ECO:0000256" key="1">
    <source>
        <dbReference type="SAM" id="MobiDB-lite"/>
    </source>
</evidence>
<dbReference type="EMBL" id="CP045529">
    <property type="protein sequence ID" value="QFU96729.1"/>
    <property type="molecule type" value="Genomic_DNA"/>
</dbReference>